<name>A0A0L7L2R5_OPEBR</name>
<proteinExistence type="predicted"/>
<evidence type="ECO:0000313" key="3">
    <source>
        <dbReference type="EMBL" id="KOB69752.1"/>
    </source>
</evidence>
<protein>
    <submittedName>
        <fullName evidence="3">Uncharacterized protein</fullName>
    </submittedName>
</protein>
<keyword evidence="4" id="KW-1185">Reference proteome</keyword>
<evidence type="ECO:0000256" key="1">
    <source>
        <dbReference type="SAM" id="MobiDB-lite"/>
    </source>
</evidence>
<feature type="chain" id="PRO_5005573093" evidence="2">
    <location>
        <begin position="17"/>
        <end position="81"/>
    </location>
</feature>
<reference evidence="3 4" key="1">
    <citation type="journal article" date="2015" name="Genome Biol. Evol.">
        <title>The genome of winter moth (Operophtera brumata) provides a genomic perspective on sexual dimorphism and phenology.</title>
        <authorList>
            <person name="Derks M.F."/>
            <person name="Smit S."/>
            <person name="Salis L."/>
            <person name="Schijlen E."/>
            <person name="Bossers A."/>
            <person name="Mateman C."/>
            <person name="Pijl A.S."/>
            <person name="de Ridder D."/>
            <person name="Groenen M.A."/>
            <person name="Visser M.E."/>
            <person name="Megens H.J."/>
        </authorList>
    </citation>
    <scope>NUCLEOTIDE SEQUENCE [LARGE SCALE GENOMIC DNA]</scope>
    <source>
        <strain evidence="3">WM2013NL</strain>
        <tissue evidence="3">Head and thorax</tissue>
    </source>
</reference>
<sequence>MATALLLLLATAAAGARLGPLARRDAGDIFTLTGEYESDADGEKRAEKLHMRGMQCSAMRRARREGSGERVTRNVRLRMSL</sequence>
<dbReference type="Proteomes" id="UP000037510">
    <property type="component" value="Unassembled WGS sequence"/>
</dbReference>
<dbReference type="AlphaFoldDB" id="A0A0L7L2R5"/>
<dbReference type="EMBL" id="JTDY01003317">
    <property type="protein sequence ID" value="KOB69752.1"/>
    <property type="molecule type" value="Genomic_DNA"/>
</dbReference>
<accession>A0A0L7L2R5</accession>
<gene>
    <name evidence="3" type="ORF">OBRU01_16308</name>
</gene>
<evidence type="ECO:0000256" key="2">
    <source>
        <dbReference type="SAM" id="SignalP"/>
    </source>
</evidence>
<keyword evidence="2" id="KW-0732">Signal</keyword>
<comment type="caution">
    <text evidence="3">The sequence shown here is derived from an EMBL/GenBank/DDBJ whole genome shotgun (WGS) entry which is preliminary data.</text>
</comment>
<organism evidence="3 4">
    <name type="scientific">Operophtera brumata</name>
    <name type="common">Winter moth</name>
    <name type="synonym">Phalaena brumata</name>
    <dbReference type="NCBI Taxonomy" id="104452"/>
    <lineage>
        <taxon>Eukaryota</taxon>
        <taxon>Metazoa</taxon>
        <taxon>Ecdysozoa</taxon>
        <taxon>Arthropoda</taxon>
        <taxon>Hexapoda</taxon>
        <taxon>Insecta</taxon>
        <taxon>Pterygota</taxon>
        <taxon>Neoptera</taxon>
        <taxon>Endopterygota</taxon>
        <taxon>Lepidoptera</taxon>
        <taxon>Glossata</taxon>
        <taxon>Ditrysia</taxon>
        <taxon>Geometroidea</taxon>
        <taxon>Geometridae</taxon>
        <taxon>Larentiinae</taxon>
        <taxon>Operophtera</taxon>
    </lineage>
</organism>
<evidence type="ECO:0000313" key="4">
    <source>
        <dbReference type="Proteomes" id="UP000037510"/>
    </source>
</evidence>
<feature type="region of interest" description="Disordered" evidence="1">
    <location>
        <begin position="58"/>
        <end position="81"/>
    </location>
</feature>
<feature type="signal peptide" evidence="2">
    <location>
        <begin position="1"/>
        <end position="16"/>
    </location>
</feature>